<dbReference type="InterPro" id="IPR014353">
    <property type="entry name" value="Membr-bd_ADH_cyt_c"/>
</dbReference>
<name>A0ABV6JTL6_9PROT</name>
<organism evidence="16 17">
    <name type="scientific">Roseomonas elaeocarpi</name>
    <dbReference type="NCBI Taxonomy" id="907779"/>
    <lineage>
        <taxon>Bacteria</taxon>
        <taxon>Pseudomonadati</taxon>
        <taxon>Pseudomonadota</taxon>
        <taxon>Alphaproteobacteria</taxon>
        <taxon>Acetobacterales</taxon>
        <taxon>Roseomonadaceae</taxon>
        <taxon>Roseomonas</taxon>
    </lineage>
</organism>
<dbReference type="PRINTS" id="PR00605">
    <property type="entry name" value="CYTCHROMECIC"/>
</dbReference>
<dbReference type="Proteomes" id="UP001589865">
    <property type="component" value="Unassembled WGS sequence"/>
</dbReference>
<feature type="domain" description="Cytochrome c" evidence="15">
    <location>
        <begin position="185"/>
        <end position="291"/>
    </location>
</feature>
<evidence type="ECO:0000256" key="4">
    <source>
        <dbReference type="ARBA" id="ARBA00022475"/>
    </source>
</evidence>
<evidence type="ECO:0000256" key="1">
    <source>
        <dbReference type="ARBA" id="ARBA00001926"/>
    </source>
</evidence>
<feature type="signal peptide" evidence="14">
    <location>
        <begin position="1"/>
        <end position="21"/>
    </location>
</feature>
<dbReference type="EMBL" id="JBHLUN010000008">
    <property type="protein sequence ID" value="MFC0409073.1"/>
    <property type="molecule type" value="Genomic_DNA"/>
</dbReference>
<comment type="subcellular location">
    <subcellularLocation>
        <location evidence="2">Cell membrane</location>
    </subcellularLocation>
</comment>
<keyword evidence="8 14" id="KW-0732">Signal</keyword>
<comment type="caution">
    <text evidence="16">The sequence shown here is derived from an EMBL/GenBank/DDBJ whole genome shotgun (WGS) entry which is preliminary data.</text>
</comment>
<keyword evidence="11 13" id="KW-0408">Iron</keyword>
<dbReference type="RefSeq" id="WP_377044823.1">
    <property type="nucleotide sequence ID" value="NZ_JBHLUN010000008.1"/>
</dbReference>
<keyword evidence="5 13" id="KW-0349">Heme</keyword>
<evidence type="ECO:0000256" key="13">
    <source>
        <dbReference type="PROSITE-ProRule" id="PRU00433"/>
    </source>
</evidence>
<evidence type="ECO:0000256" key="10">
    <source>
        <dbReference type="ARBA" id="ARBA00022982"/>
    </source>
</evidence>
<dbReference type="InterPro" id="IPR009056">
    <property type="entry name" value="Cyt_c-like_dom"/>
</dbReference>
<evidence type="ECO:0000313" key="16">
    <source>
        <dbReference type="EMBL" id="MFC0409073.1"/>
    </source>
</evidence>
<keyword evidence="17" id="KW-1185">Reference proteome</keyword>
<feature type="domain" description="Cytochrome c" evidence="15">
    <location>
        <begin position="308"/>
        <end position="398"/>
    </location>
</feature>
<reference evidence="16 17" key="1">
    <citation type="submission" date="2024-09" db="EMBL/GenBank/DDBJ databases">
        <authorList>
            <person name="Sun Q."/>
            <person name="Mori K."/>
        </authorList>
    </citation>
    <scope>NUCLEOTIDE SEQUENCE [LARGE SCALE GENOMIC DNA]</scope>
    <source>
        <strain evidence="16 17">TBRC 5777</strain>
    </source>
</reference>
<evidence type="ECO:0000256" key="6">
    <source>
        <dbReference type="ARBA" id="ARBA00022660"/>
    </source>
</evidence>
<comment type="cofactor">
    <cofactor evidence="1">
        <name>heme c</name>
        <dbReference type="ChEBI" id="CHEBI:61717"/>
    </cofactor>
</comment>
<dbReference type="PIRSF" id="PIRSF000018">
    <property type="entry name" value="Mb_ADH_cyt_c"/>
    <property type="match status" value="1"/>
</dbReference>
<evidence type="ECO:0000256" key="12">
    <source>
        <dbReference type="ARBA" id="ARBA00023136"/>
    </source>
</evidence>
<dbReference type="PANTHER" id="PTHR35008:SF8">
    <property type="entry name" value="ALCOHOL DEHYDROGENASE CYTOCHROME C SUBUNIT"/>
    <property type="match status" value="1"/>
</dbReference>
<gene>
    <name evidence="16" type="ORF">ACFFGY_12495</name>
</gene>
<feature type="chain" id="PRO_5046948660" evidence="14">
    <location>
        <begin position="22"/>
        <end position="422"/>
    </location>
</feature>
<evidence type="ECO:0000256" key="5">
    <source>
        <dbReference type="ARBA" id="ARBA00022617"/>
    </source>
</evidence>
<accession>A0ABV6JTL6</accession>
<keyword evidence="3" id="KW-0813">Transport</keyword>
<dbReference type="InterPro" id="IPR036909">
    <property type="entry name" value="Cyt_c-like_dom_sf"/>
</dbReference>
<evidence type="ECO:0000256" key="11">
    <source>
        <dbReference type="ARBA" id="ARBA00023004"/>
    </source>
</evidence>
<evidence type="ECO:0000256" key="9">
    <source>
        <dbReference type="ARBA" id="ARBA00022737"/>
    </source>
</evidence>
<dbReference type="InterPro" id="IPR008168">
    <property type="entry name" value="Cyt_C_IC"/>
</dbReference>
<proteinExistence type="predicted"/>
<evidence type="ECO:0000256" key="2">
    <source>
        <dbReference type="ARBA" id="ARBA00004236"/>
    </source>
</evidence>
<feature type="domain" description="Cytochrome c" evidence="15">
    <location>
        <begin position="27"/>
        <end position="143"/>
    </location>
</feature>
<protein>
    <submittedName>
        <fullName evidence="16">C-type cytochrome</fullName>
    </submittedName>
</protein>
<dbReference type="PROSITE" id="PS51007">
    <property type="entry name" value="CYTC"/>
    <property type="match status" value="3"/>
</dbReference>
<keyword evidence="10" id="KW-0249">Electron transport</keyword>
<evidence type="ECO:0000256" key="8">
    <source>
        <dbReference type="ARBA" id="ARBA00022729"/>
    </source>
</evidence>
<sequence length="422" mass="45305">MMRKLLLATLALGALIGTAKADPDNFDQVARGRYLATAGDCVACHTGSAGPGVAHAVPDLESSYGYAGGRAIETPFGQIKAANITPDRETGIGTWTADQFYTAMHHGQRPDGTHLYPAFPYTAYTNVTRDDSDAIFAYLRTLAPVQNAVDRNTLPFPFNIRMAMIGWNMLFFREGTFQPDTTKSAEWNRGAYLVEGLGHCGSCHTPKNFLGGDGDHLAGGELQAWYAPSLTADKRLGVGDWSEDEIVEYLRTGRNERAAAAGPMAEVVQYSTAKMTESDLKAMAVYLKQPAQAVQQASAPAPLAADNAQMRMGRAIYEDGCKACHTDSGQGIARMFPRLAGSQSVQQPGSESILRAVLQGAKAATTDMAPTGPAMPAFGWRLNDEQVAAVATYIRNSWGNAAPAVSTEDARKMRDRLADVVE</sequence>
<evidence type="ECO:0000256" key="3">
    <source>
        <dbReference type="ARBA" id="ARBA00022448"/>
    </source>
</evidence>
<evidence type="ECO:0000313" key="17">
    <source>
        <dbReference type="Proteomes" id="UP001589865"/>
    </source>
</evidence>
<keyword evidence="9" id="KW-0677">Repeat</keyword>
<keyword evidence="12" id="KW-0472">Membrane</keyword>
<dbReference type="Gene3D" id="1.10.760.10">
    <property type="entry name" value="Cytochrome c-like domain"/>
    <property type="match status" value="3"/>
</dbReference>
<dbReference type="InterPro" id="IPR051459">
    <property type="entry name" value="Cytochrome_c-type_DH"/>
</dbReference>
<evidence type="ECO:0000259" key="15">
    <source>
        <dbReference type="PROSITE" id="PS51007"/>
    </source>
</evidence>
<keyword evidence="7 13" id="KW-0479">Metal-binding</keyword>
<dbReference type="Pfam" id="PF00034">
    <property type="entry name" value="Cytochrom_C"/>
    <property type="match status" value="2"/>
</dbReference>
<evidence type="ECO:0000256" key="7">
    <source>
        <dbReference type="ARBA" id="ARBA00022723"/>
    </source>
</evidence>
<evidence type="ECO:0000256" key="14">
    <source>
        <dbReference type="SAM" id="SignalP"/>
    </source>
</evidence>
<dbReference type="SUPFAM" id="SSF46626">
    <property type="entry name" value="Cytochrome c"/>
    <property type="match status" value="3"/>
</dbReference>
<dbReference type="PANTHER" id="PTHR35008">
    <property type="entry name" value="BLL4482 PROTEIN-RELATED"/>
    <property type="match status" value="1"/>
</dbReference>
<keyword evidence="6" id="KW-0679">Respiratory chain</keyword>
<keyword evidence="4" id="KW-1003">Cell membrane</keyword>